<feature type="compositionally biased region" description="Polar residues" evidence="3">
    <location>
        <begin position="1284"/>
        <end position="1298"/>
    </location>
</feature>
<dbReference type="Proteomes" id="UP001153712">
    <property type="component" value="Chromosome 1"/>
</dbReference>
<protein>
    <recommendedName>
        <fullName evidence="9">Protein ELYS</fullName>
    </recommendedName>
</protein>
<evidence type="ECO:0000313" key="7">
    <source>
        <dbReference type="EMBL" id="CAG9853901.1"/>
    </source>
</evidence>
<feature type="compositionally biased region" description="Acidic residues" evidence="3">
    <location>
        <begin position="1584"/>
        <end position="1595"/>
    </location>
</feature>
<feature type="region of interest" description="Disordered" evidence="3">
    <location>
        <begin position="1217"/>
        <end position="1389"/>
    </location>
</feature>
<feature type="region of interest" description="Disordered" evidence="3">
    <location>
        <begin position="1860"/>
        <end position="1918"/>
    </location>
</feature>
<dbReference type="InterPro" id="IPR032040">
    <property type="entry name" value="ELYS-bb"/>
</dbReference>
<keyword evidence="4" id="KW-0812">Transmembrane</keyword>
<dbReference type="OrthoDB" id="6513151at2759"/>
<evidence type="ECO:0000256" key="3">
    <source>
        <dbReference type="SAM" id="MobiDB-lite"/>
    </source>
</evidence>
<comment type="subcellular location">
    <subcellularLocation>
        <location evidence="1">Nucleus</location>
    </subcellularLocation>
</comment>
<dbReference type="GO" id="GO:0005634">
    <property type="term" value="C:nucleus"/>
    <property type="evidence" value="ECO:0007669"/>
    <property type="project" value="UniProtKB-SubCell"/>
</dbReference>
<feature type="transmembrane region" description="Helical" evidence="4">
    <location>
        <begin position="93"/>
        <end position="115"/>
    </location>
</feature>
<feature type="compositionally biased region" description="Low complexity" evidence="3">
    <location>
        <begin position="2032"/>
        <end position="2049"/>
    </location>
</feature>
<feature type="compositionally biased region" description="Basic and acidic residues" evidence="3">
    <location>
        <begin position="1346"/>
        <end position="1370"/>
    </location>
</feature>
<feature type="compositionally biased region" description="Polar residues" evidence="3">
    <location>
        <begin position="1678"/>
        <end position="1690"/>
    </location>
</feature>
<feature type="region of interest" description="Disordered" evidence="3">
    <location>
        <begin position="1583"/>
        <end position="1609"/>
    </location>
</feature>
<proteinExistence type="predicted"/>
<dbReference type="PANTHER" id="PTHR21583">
    <property type="entry name" value="ELYS PROTEIN"/>
    <property type="match status" value="1"/>
</dbReference>
<feature type="region of interest" description="Disordered" evidence="3">
    <location>
        <begin position="1741"/>
        <end position="1799"/>
    </location>
</feature>
<reference evidence="7" key="1">
    <citation type="submission" date="2022-01" db="EMBL/GenBank/DDBJ databases">
        <authorList>
            <person name="King R."/>
        </authorList>
    </citation>
    <scope>NUCLEOTIDE SEQUENCE</scope>
</reference>
<feature type="compositionally biased region" description="Polar residues" evidence="3">
    <location>
        <begin position="1227"/>
        <end position="1240"/>
    </location>
</feature>
<feature type="compositionally biased region" description="Low complexity" evidence="3">
    <location>
        <begin position="1971"/>
        <end position="2002"/>
    </location>
</feature>
<feature type="domain" description="ELYS beta-propeller" evidence="6">
    <location>
        <begin position="43"/>
        <end position="506"/>
    </location>
</feature>
<name>A0A9N9XJ66_PHYSR</name>
<feature type="compositionally biased region" description="Polar residues" evidence="3">
    <location>
        <begin position="1790"/>
        <end position="1799"/>
    </location>
</feature>
<keyword evidence="4" id="KW-0472">Membrane</keyword>
<sequence>MSLSVKNIVKLPQTRLEDTSLGDAISPVKSNLVPIGGVLSNTNYVWQAKGSCLEVSCSKTGRNIGSCVFDGLVNDSNTRIVCVEELQKPNGRLFLLVIGIECSISGGLICIFDVFPSVIIRSIHINQKISTLHVVDPGIENLNLPGPLRNFDGILAVGTDGGDVILLDICKQLCEESLHLQTKKDELNPRQVLLLTAKHVPNIEYYKEKSVQEGKHLGIHLNAVFDNKTDHFVLKGPTGNDCIFVNKEEVVASAVYYCGQLTSLLVGYNFGAFQLWDLTSLKLIYTSPICEEHIPVTHFALQEPTDDPRAFCYIWVSYSNNESFQAGLPFAVMYALCYDSKEYHEGYGYLYQDFQNCTIRFQMELGQIDAHKDGLLPKGGHCLGIQSITVHSANRECFSSFIAGDVVTLCLISWTFWYTKTDTQTCMLIFDLNQWYKEQMPYFSKWSDCNDYILRVNIRRELALQSPLILSVAIEEKSLEQYVGVQKLEEHFCPTSFSFNLCVLCETVAVSLRMQSLQKLLLAHIESAGSMCPLRPTEVFRQAVSIGLIPLFVDVKSANVLHQIDLQREIILSIALEHQLFGWLCKCASDWANGSFSAAGCSLDLFLNWAFQRVLILKNNCDQFCVLLFDNSQSKLDANINVLFNSCKIQLKGLLILYNYIEENLGNFVNCLDLIREQRTRLEMLCIYFEVIQWLVNVGLLPESRSTNYHRSENSERISAPYPAQELAEYYNEKRAENQLLSNDYFDCNDSLLFIDNLISRKCGGVTLQTQWQKDEGTGFYPPPSLQSLVRTYLIDGADISHKHSLIIYLFLDLAMALDQNKYSSVVTHLIKFPAVFKVSSSLIKITQAFWHLDHGDYATAMDQLLDPFVLGEDLQEWHHAIAMKSLLINKQSTYALRYLRQRKPQISDEKDVLMAISVFMANDMLDEAFYFIEQHKSNNEVKLLTHLFKECGRNESLHAILYKSLDTVQEKTFFKYLKCAQIPNSSDLQIFYHLLRSRFVEAFDAHSSQKNPHERLGLIGQSQSTKTDQIVTIFKSILPDVNKKLVEYVRKERSNLWKEAQNPEPMSVFLHDANEQVRFKSSLIYAALVKAKHTFNESINNESLTEETPFLRSPTATRGNRRTRHSVITPIIINDDNVEPDAEASPCKRIKLSPRLSTSEFNSPLRSDARQITLTPIIKRKISLEEQSAMEQYTPHSILKATNITQQEPDETIDHHTKTNHHQESNTKIQCRSSYSKQHVQFEDSAGLSSSLSDQSTKQFDQEESETVPLEQVNETNDDSDSVFYSPSDSYQNLNGETENKPEEPTPASVEDVEPVVKSPKARRSYKRSLAESPSIRSSPRLSKLHSEKSDDGRSGEVETIKETSRRSSDSFVNDSPITKRSVTRRSLSRQVLERNTSKLLETLTREEKTIIVNTSVESRKITCNENEEVESSVTMDESSVVEINQSEFYEKSFHYDDSTKEECSIQKAEDNSSIKTSGEQEFFKEEQIVVEDSVSCTENNENDCIMIESSEVTSLTTLTPVANEEIEDNDGNEQLTDIYNDLEENDENVDDMYDSDESSIPELQKAFVADQSEAADAVVTISDDDEEENDESTSESRNSAFSKTTEENTCDFQEENSESCDSFNKAFLGTPSRESQKTNAHTKIEACTNTTPHSLKFTANKNTIEEPDVKLPLKQPPSNEVSTNTTRSLAKPIDSTDAEEALAQLNSEVTLPIGEMIDTEDIEDPSNLQLYLYESLTGEEEDVGDVTRPPASEDTSSNTTEGEPSRKEIVTAEIHATNKDEEKPSVEPTKSNRQSSVIDCKIADYDDITLERKVKSPSPEKVVIVARRSRRAASAATAPTSEFKIDCDADDSMKLIDGVGTNKISKSKSTAKPTARRRAKSLYDDTSDKSAGKNRAAKSKTVKKVNSDAQEYGTTRRLTRHQASIIRGISTIPEERISLDVDDIDPINLLDKGSFEGKPDPEETMVYDRTSPSTSATSARKTSLRNRSNSVASAASNTLSQSHTERSKRSTRSQTKSPPAGVLTRSRTCSESSSVVSEVAESAVSSKRASKRKRGANTESEVSTRSRTESVSSNKSGASTKRVTRASGKSNLPDIEEEKVGIASQHRQVEQEENQKNIAENF</sequence>
<feature type="compositionally biased region" description="Basic and acidic residues" evidence="3">
    <location>
        <begin position="1217"/>
        <end position="1226"/>
    </location>
</feature>
<feature type="compositionally biased region" description="Polar residues" evidence="3">
    <location>
        <begin position="1371"/>
        <end position="1382"/>
    </location>
</feature>
<feature type="region of interest" description="Disordered" evidence="3">
    <location>
        <begin position="1950"/>
        <end position="2124"/>
    </location>
</feature>
<feature type="compositionally biased region" description="Polar residues" evidence="3">
    <location>
        <begin position="1864"/>
        <end position="1874"/>
    </location>
</feature>
<dbReference type="InterPro" id="IPR025151">
    <property type="entry name" value="ELYS_dom"/>
</dbReference>
<feature type="compositionally biased region" description="Low complexity" evidence="3">
    <location>
        <begin position="1245"/>
        <end position="1257"/>
    </location>
</feature>
<evidence type="ECO:0000259" key="6">
    <source>
        <dbReference type="Pfam" id="PF16687"/>
    </source>
</evidence>
<evidence type="ECO:0000256" key="1">
    <source>
        <dbReference type="ARBA" id="ARBA00004123"/>
    </source>
</evidence>
<dbReference type="InterPro" id="IPR052620">
    <property type="entry name" value="ELYS/MEL-28_NucAsmblyFactor"/>
</dbReference>
<evidence type="ECO:0008006" key="9">
    <source>
        <dbReference type="Google" id="ProtNLM"/>
    </source>
</evidence>
<keyword evidence="2" id="KW-0539">Nucleus</keyword>
<evidence type="ECO:0000259" key="5">
    <source>
        <dbReference type="Pfam" id="PF13934"/>
    </source>
</evidence>
<evidence type="ECO:0000256" key="2">
    <source>
        <dbReference type="ARBA" id="ARBA00023242"/>
    </source>
</evidence>
<feature type="compositionally biased region" description="Basic and acidic residues" evidence="3">
    <location>
        <begin position="1883"/>
        <end position="1893"/>
    </location>
</feature>
<feature type="compositionally biased region" description="Polar residues" evidence="3">
    <location>
        <begin position="1755"/>
        <end position="1764"/>
    </location>
</feature>
<dbReference type="Pfam" id="PF16687">
    <property type="entry name" value="ELYS-bb"/>
    <property type="match status" value="1"/>
</dbReference>
<dbReference type="EMBL" id="OU900094">
    <property type="protein sequence ID" value="CAG9853901.1"/>
    <property type="molecule type" value="Genomic_DNA"/>
</dbReference>
<keyword evidence="8" id="KW-1185">Reference proteome</keyword>
<gene>
    <name evidence="7" type="ORF">PHYEVI_LOCUS368</name>
</gene>
<organism evidence="7 8">
    <name type="scientific">Phyllotreta striolata</name>
    <name type="common">Striped flea beetle</name>
    <name type="synonym">Crioceris striolata</name>
    <dbReference type="NCBI Taxonomy" id="444603"/>
    <lineage>
        <taxon>Eukaryota</taxon>
        <taxon>Metazoa</taxon>
        <taxon>Ecdysozoa</taxon>
        <taxon>Arthropoda</taxon>
        <taxon>Hexapoda</taxon>
        <taxon>Insecta</taxon>
        <taxon>Pterygota</taxon>
        <taxon>Neoptera</taxon>
        <taxon>Endopterygota</taxon>
        <taxon>Coleoptera</taxon>
        <taxon>Polyphaga</taxon>
        <taxon>Cucujiformia</taxon>
        <taxon>Chrysomeloidea</taxon>
        <taxon>Chrysomelidae</taxon>
        <taxon>Galerucinae</taxon>
        <taxon>Alticini</taxon>
        <taxon>Phyllotreta</taxon>
    </lineage>
</organism>
<feature type="domain" description="ELYS-like" evidence="5">
    <location>
        <begin position="753"/>
        <end position="979"/>
    </location>
</feature>
<accession>A0A9N9XJ66</accession>
<keyword evidence="4" id="KW-1133">Transmembrane helix</keyword>
<dbReference type="Pfam" id="PF13934">
    <property type="entry name" value="ELYS"/>
    <property type="match status" value="1"/>
</dbReference>
<dbReference type="PANTHER" id="PTHR21583:SF8">
    <property type="entry name" value="PROTEIN ELYS"/>
    <property type="match status" value="1"/>
</dbReference>
<evidence type="ECO:0000256" key="4">
    <source>
        <dbReference type="SAM" id="Phobius"/>
    </source>
</evidence>
<evidence type="ECO:0000313" key="8">
    <source>
        <dbReference type="Proteomes" id="UP001153712"/>
    </source>
</evidence>
<feature type="compositionally biased region" description="Basic and acidic residues" evidence="3">
    <location>
        <begin position="1765"/>
        <end position="1787"/>
    </location>
</feature>
<feature type="region of interest" description="Disordered" evidence="3">
    <location>
        <begin position="1669"/>
        <end position="1694"/>
    </location>
</feature>